<dbReference type="InterPro" id="IPR003010">
    <property type="entry name" value="C-N_Hydrolase"/>
</dbReference>
<dbReference type="GO" id="GO:0016811">
    <property type="term" value="F:hydrolase activity, acting on carbon-nitrogen (but not peptide) bonds, in linear amides"/>
    <property type="evidence" value="ECO:0007669"/>
    <property type="project" value="InterPro"/>
</dbReference>
<dbReference type="InterPro" id="IPR045254">
    <property type="entry name" value="Nit1/2_C-N_Hydrolase"/>
</dbReference>
<dbReference type="Pfam" id="PF00795">
    <property type="entry name" value="CN_hydrolase"/>
    <property type="match status" value="1"/>
</dbReference>
<dbReference type="InterPro" id="IPR036526">
    <property type="entry name" value="C-N_Hydrolase_sf"/>
</dbReference>
<keyword evidence="5" id="KW-1185">Reference proteome</keyword>
<dbReference type="EMBL" id="LAZL01000035">
    <property type="protein sequence ID" value="KMT63989.1"/>
    <property type="molecule type" value="Genomic_DNA"/>
</dbReference>
<dbReference type="PATRIC" id="fig|1513271.3.peg.3449"/>
<dbReference type="PANTHER" id="PTHR23088:SF27">
    <property type="entry name" value="DEAMINATED GLUTATHIONE AMIDASE"/>
    <property type="match status" value="1"/>
</dbReference>
<dbReference type="PROSITE" id="PS01227">
    <property type="entry name" value="UPF0012"/>
    <property type="match status" value="1"/>
</dbReference>
<reference evidence="4 5" key="1">
    <citation type="submission" date="2015-04" db="EMBL/GenBank/DDBJ databases">
        <title>Draft Genome Sequence of the Novel Agar-Digesting Marine Bacterium Q1.</title>
        <authorList>
            <person name="Li Y."/>
            <person name="Li D."/>
            <person name="Chen G."/>
            <person name="Du Z."/>
        </authorList>
    </citation>
    <scope>NUCLEOTIDE SEQUENCE [LARGE SCALE GENOMIC DNA]</scope>
    <source>
        <strain evidence="4 5">Q1</strain>
    </source>
</reference>
<evidence type="ECO:0000259" key="3">
    <source>
        <dbReference type="PROSITE" id="PS50263"/>
    </source>
</evidence>
<dbReference type="Gene3D" id="3.60.110.10">
    <property type="entry name" value="Carbon-nitrogen hydrolase"/>
    <property type="match status" value="1"/>
</dbReference>
<dbReference type="Proteomes" id="UP000037600">
    <property type="component" value="Unassembled WGS sequence"/>
</dbReference>
<dbReference type="STRING" id="1513271.XM47_16770"/>
<accession>A0A0J8GRR2</accession>
<comment type="similarity">
    <text evidence="1">Belongs to the carbon-nitrogen hydrolase superfamily. NIT1/NIT2 family.</text>
</comment>
<proteinExistence type="inferred from homology"/>
<evidence type="ECO:0000256" key="1">
    <source>
        <dbReference type="ARBA" id="ARBA00010613"/>
    </source>
</evidence>
<organism evidence="4 5">
    <name type="scientific">Catenovulum maritimum</name>
    <dbReference type="NCBI Taxonomy" id="1513271"/>
    <lineage>
        <taxon>Bacteria</taxon>
        <taxon>Pseudomonadati</taxon>
        <taxon>Pseudomonadota</taxon>
        <taxon>Gammaproteobacteria</taxon>
        <taxon>Alteromonadales</taxon>
        <taxon>Alteromonadaceae</taxon>
        <taxon>Catenovulum</taxon>
    </lineage>
</organism>
<comment type="caution">
    <text evidence="4">The sequence shown here is derived from an EMBL/GenBank/DDBJ whole genome shotgun (WGS) entry which is preliminary data.</text>
</comment>
<evidence type="ECO:0000256" key="2">
    <source>
        <dbReference type="ARBA" id="ARBA00022801"/>
    </source>
</evidence>
<sequence>MNSKPDVQKNLDFLQREFNALARYENHLVVLPECFAFFGGRDISQASIKENYLDGPIQSFLAEQARLHNIWIVAGSMPVAIEQNERFHAACLVFAPDGSCKTQYNKIHLFDVEVSDSTGTYKESATTMAGNQVVVIDTPFAKLGLAICYDLRFPELFRQMQALDADIICVPSAFTQVTGEAHWQVLLQARAIENQCFIVAANQSGTHENGRETWGHSMVVDPWGNIISQQNVQIGTLSCEINLDKITQIRHKMPNLLHRKLK</sequence>
<name>A0A0J8GRR2_9ALTE</name>
<gene>
    <name evidence="4" type="ORF">XM47_16770</name>
</gene>
<feature type="domain" description="CN hydrolase" evidence="3">
    <location>
        <begin position="1"/>
        <end position="243"/>
    </location>
</feature>
<dbReference type="CDD" id="cd07572">
    <property type="entry name" value="nit"/>
    <property type="match status" value="1"/>
</dbReference>
<dbReference type="PANTHER" id="PTHR23088">
    <property type="entry name" value="NITRILASE-RELATED"/>
    <property type="match status" value="1"/>
</dbReference>
<keyword evidence="2 4" id="KW-0378">Hydrolase</keyword>
<dbReference type="PROSITE" id="PS50263">
    <property type="entry name" value="CN_HYDROLASE"/>
    <property type="match status" value="1"/>
</dbReference>
<evidence type="ECO:0000313" key="4">
    <source>
        <dbReference type="EMBL" id="KMT63989.1"/>
    </source>
</evidence>
<dbReference type="AlphaFoldDB" id="A0A0J8GRR2"/>
<protein>
    <submittedName>
        <fullName evidence="4">Amidohydrolase</fullName>
    </submittedName>
</protein>
<dbReference type="OrthoDB" id="9811121at2"/>
<dbReference type="SUPFAM" id="SSF56317">
    <property type="entry name" value="Carbon-nitrogen hydrolase"/>
    <property type="match status" value="1"/>
</dbReference>
<evidence type="ECO:0000313" key="5">
    <source>
        <dbReference type="Proteomes" id="UP000037600"/>
    </source>
</evidence>
<dbReference type="InterPro" id="IPR001110">
    <property type="entry name" value="UPF0012_CS"/>
</dbReference>